<dbReference type="AlphaFoldDB" id="A0A6J8CDB3"/>
<keyword evidence="4" id="KW-1185">Reference proteome</keyword>
<dbReference type="PROSITE" id="PS01208">
    <property type="entry name" value="VWFC_1"/>
    <property type="match status" value="1"/>
</dbReference>
<feature type="compositionally biased region" description="Basic residues" evidence="1">
    <location>
        <begin position="303"/>
        <end position="315"/>
    </location>
</feature>
<organism evidence="3 4">
    <name type="scientific">Mytilus coruscus</name>
    <name type="common">Sea mussel</name>
    <dbReference type="NCBI Taxonomy" id="42192"/>
    <lineage>
        <taxon>Eukaryota</taxon>
        <taxon>Metazoa</taxon>
        <taxon>Spiralia</taxon>
        <taxon>Lophotrochozoa</taxon>
        <taxon>Mollusca</taxon>
        <taxon>Bivalvia</taxon>
        <taxon>Autobranchia</taxon>
        <taxon>Pteriomorphia</taxon>
        <taxon>Mytilida</taxon>
        <taxon>Mytiloidea</taxon>
        <taxon>Mytilidae</taxon>
        <taxon>Mytilinae</taxon>
        <taxon>Mytilus</taxon>
    </lineage>
</organism>
<dbReference type="Gene3D" id="6.20.200.20">
    <property type="match status" value="2"/>
</dbReference>
<feature type="region of interest" description="Disordered" evidence="1">
    <location>
        <begin position="301"/>
        <end position="346"/>
    </location>
</feature>
<dbReference type="EMBL" id="CACVKT020005272">
    <property type="protein sequence ID" value="CAC5394305.1"/>
    <property type="molecule type" value="Genomic_DNA"/>
</dbReference>
<protein>
    <recommendedName>
        <fullName evidence="2">VWFC domain-containing protein</fullName>
    </recommendedName>
</protein>
<evidence type="ECO:0000256" key="1">
    <source>
        <dbReference type="SAM" id="MobiDB-lite"/>
    </source>
</evidence>
<dbReference type="SUPFAM" id="SSF57603">
    <property type="entry name" value="FnI-like domain"/>
    <property type="match status" value="3"/>
</dbReference>
<feature type="compositionally biased region" description="Basic residues" evidence="1">
    <location>
        <begin position="326"/>
        <end position="346"/>
    </location>
</feature>
<name>A0A6J8CDB3_MYTCO</name>
<evidence type="ECO:0000313" key="4">
    <source>
        <dbReference type="Proteomes" id="UP000507470"/>
    </source>
</evidence>
<dbReference type="PANTHER" id="PTHR46303">
    <property type="entry name" value="VWFC DOMAIN-CONTAINING PROTEIN"/>
    <property type="match status" value="1"/>
</dbReference>
<gene>
    <name evidence="3" type="ORF">MCOR_29062</name>
</gene>
<dbReference type="Pfam" id="PF23334">
    <property type="entry name" value="VWC2L_2nd"/>
    <property type="match status" value="1"/>
</dbReference>
<reference evidence="3 4" key="1">
    <citation type="submission" date="2020-06" db="EMBL/GenBank/DDBJ databases">
        <authorList>
            <person name="Li R."/>
            <person name="Bekaert M."/>
        </authorList>
    </citation>
    <scope>NUCLEOTIDE SEQUENCE [LARGE SCALE GENOMIC DNA]</scope>
    <source>
        <strain evidence="4">wild</strain>
    </source>
</reference>
<sequence length="516" mass="59229">MSPEDCLISLRYVARGLFDIFKILLIADVKYFQTMIWMLTVLILLISGKFLETVESSCTLNNQHYSEGEKWNPKLQIGSNCVECTCIKEEVKCVTTVQCPPVECENPKTDPRMCCPVCEDFDNIPPTVDIDIKNKGDKNGKECSYHGKKYSHGDIFPSNSSGIIPTSKKQCVNCACTNGNVLCHLKTCDIPKGCSRLIPEKYDCCPKCADPPQDHTTTNKKDPFDGYKNVAFLFKGKDVILLSSYIQCFDVASNHAEDCVAHDGLHKNSTEWKPIVNGARMPCVTCKCLNGEVICERKDCPKPKRRKGSNKKKRKEKDGGKCNSSKNRKKQRRRGRKGKKERRRKVNKKGYCLKTDTKDSSSIINPDLPVLFSKTNKSQSCIFEGFCLPRKTKYLVYRYFEENSKTFFAFDDLKSDTVEVWFWKVNHTADAKSEFKDSLSEFQINSYPANWFRQQITDDKIIYGAARKKKLNTFKRRLKRTYQRCIKKSDKRCSTKILMQEILCADFEEIVRKKCS</sequence>
<dbReference type="GO" id="GO:0036122">
    <property type="term" value="F:BMP binding"/>
    <property type="evidence" value="ECO:0007669"/>
    <property type="project" value="TreeGrafter"/>
</dbReference>
<dbReference type="PANTHER" id="PTHR46303:SF1">
    <property type="entry name" value="VWFC DOMAIN-CONTAINING PROTEIN"/>
    <property type="match status" value="1"/>
</dbReference>
<proteinExistence type="predicted"/>
<dbReference type="Proteomes" id="UP000507470">
    <property type="component" value="Unassembled WGS sequence"/>
</dbReference>
<dbReference type="SMART" id="SM00214">
    <property type="entry name" value="VWC"/>
    <property type="match status" value="3"/>
</dbReference>
<dbReference type="GO" id="GO:0030154">
    <property type="term" value="P:cell differentiation"/>
    <property type="evidence" value="ECO:0007669"/>
    <property type="project" value="TreeGrafter"/>
</dbReference>
<dbReference type="InterPro" id="IPR045717">
    <property type="entry name" value="CHRDL1/2"/>
</dbReference>
<dbReference type="OrthoDB" id="8173378at2759"/>
<dbReference type="Gene3D" id="2.10.70.10">
    <property type="entry name" value="Complement Module, domain 1"/>
    <property type="match status" value="1"/>
</dbReference>
<dbReference type="PROSITE" id="PS50184">
    <property type="entry name" value="VWFC_2"/>
    <property type="match status" value="2"/>
</dbReference>
<feature type="domain" description="VWFC" evidence="2">
    <location>
        <begin position="141"/>
        <end position="209"/>
    </location>
</feature>
<dbReference type="GO" id="GO:0030514">
    <property type="term" value="P:negative regulation of BMP signaling pathway"/>
    <property type="evidence" value="ECO:0007669"/>
    <property type="project" value="TreeGrafter"/>
</dbReference>
<accession>A0A6J8CDB3</accession>
<feature type="domain" description="VWFC" evidence="2">
    <location>
        <begin position="56"/>
        <end position="119"/>
    </location>
</feature>
<evidence type="ECO:0000259" key="2">
    <source>
        <dbReference type="PROSITE" id="PS50184"/>
    </source>
</evidence>
<dbReference type="GO" id="GO:0005615">
    <property type="term" value="C:extracellular space"/>
    <property type="evidence" value="ECO:0007669"/>
    <property type="project" value="TreeGrafter"/>
</dbReference>
<evidence type="ECO:0000313" key="3">
    <source>
        <dbReference type="EMBL" id="CAC5394305.1"/>
    </source>
</evidence>
<dbReference type="InterPro" id="IPR001007">
    <property type="entry name" value="VWF_dom"/>
</dbReference>